<dbReference type="RefSeq" id="WP_376830370.1">
    <property type="nucleotide sequence ID" value="NZ_JBHLWR010000006.1"/>
</dbReference>
<accession>A0ABV7LHV1</accession>
<sequence length="191" mass="20250">MTEAGCGAETDRPGQDGGTARGGRPEALAQRLATADAATRVLMELAAERGWGAPVRARRLDAPAGPPPDAALEALRPGPRERLAARAVVLVCGRRELSRAENWYVPERLPEAVNRGLDAGDAPFGLLLLPYRPARRLLRLERLWRPGQPEEAAAELFRITAVMAARFGAGGAGPATPVAFVSETYLAGLLA</sequence>
<reference evidence="3" key="1">
    <citation type="journal article" date="2019" name="Int. J. Syst. Evol. Microbiol.">
        <title>The Global Catalogue of Microorganisms (GCM) 10K type strain sequencing project: providing services to taxonomists for standard genome sequencing and annotation.</title>
        <authorList>
            <consortium name="The Broad Institute Genomics Platform"/>
            <consortium name="The Broad Institute Genome Sequencing Center for Infectious Disease"/>
            <person name="Wu L."/>
            <person name="Ma J."/>
        </authorList>
    </citation>
    <scope>NUCLEOTIDE SEQUENCE [LARGE SCALE GENOMIC DNA]</scope>
    <source>
        <strain evidence="3">CCM 7941</strain>
    </source>
</reference>
<dbReference type="EMBL" id="JBHRUV010000080">
    <property type="protein sequence ID" value="MFC3267134.1"/>
    <property type="molecule type" value="Genomic_DNA"/>
</dbReference>
<evidence type="ECO:0000313" key="3">
    <source>
        <dbReference type="Proteomes" id="UP001595536"/>
    </source>
</evidence>
<organism evidence="2 3">
    <name type="scientific">Camelimonas abortus</name>
    <dbReference type="NCBI Taxonomy" id="1017184"/>
    <lineage>
        <taxon>Bacteria</taxon>
        <taxon>Pseudomonadati</taxon>
        <taxon>Pseudomonadota</taxon>
        <taxon>Alphaproteobacteria</taxon>
        <taxon>Hyphomicrobiales</taxon>
        <taxon>Chelatococcaceae</taxon>
        <taxon>Camelimonas</taxon>
    </lineage>
</organism>
<dbReference type="Gene3D" id="3.40.1410.10">
    <property type="entry name" value="Chorismate lyase-like"/>
    <property type="match status" value="1"/>
</dbReference>
<proteinExistence type="predicted"/>
<evidence type="ECO:0000313" key="2">
    <source>
        <dbReference type="EMBL" id="MFC3267134.1"/>
    </source>
</evidence>
<dbReference type="SUPFAM" id="SSF64288">
    <property type="entry name" value="Chorismate lyase-like"/>
    <property type="match status" value="1"/>
</dbReference>
<protein>
    <submittedName>
        <fullName evidence="2">Uncharacterized protein</fullName>
    </submittedName>
</protein>
<dbReference type="InterPro" id="IPR028978">
    <property type="entry name" value="Chorismate_lyase_/UTRA_dom_sf"/>
</dbReference>
<gene>
    <name evidence="2" type="ORF">ACFOEX_12345</name>
</gene>
<name>A0ABV7LHV1_9HYPH</name>
<dbReference type="Proteomes" id="UP001595536">
    <property type="component" value="Unassembled WGS sequence"/>
</dbReference>
<comment type="caution">
    <text evidence="2">The sequence shown here is derived from an EMBL/GenBank/DDBJ whole genome shotgun (WGS) entry which is preliminary data.</text>
</comment>
<evidence type="ECO:0000256" key="1">
    <source>
        <dbReference type="SAM" id="MobiDB-lite"/>
    </source>
</evidence>
<keyword evidence="3" id="KW-1185">Reference proteome</keyword>
<feature type="region of interest" description="Disordered" evidence="1">
    <location>
        <begin position="1"/>
        <end position="27"/>
    </location>
</feature>